<comment type="caution">
    <text evidence="5">The sequence shown here is derived from an EMBL/GenBank/DDBJ whole genome shotgun (WGS) entry which is preliminary data.</text>
</comment>
<dbReference type="Pfam" id="PF17179">
    <property type="entry name" value="Fer4_22"/>
    <property type="match status" value="1"/>
</dbReference>
<accession>A0A2H0LZV6</accession>
<dbReference type="AlphaFoldDB" id="A0A2H0LZV6"/>
<dbReference type="PANTHER" id="PTHR40447">
    <property type="entry name" value="ANAEROBIC SULFITE REDUCTASE SUBUNIT A"/>
    <property type="match status" value="1"/>
</dbReference>
<proteinExistence type="predicted"/>
<dbReference type="InterPro" id="IPR017896">
    <property type="entry name" value="4Fe4S_Fe-S-bd"/>
</dbReference>
<feature type="domain" description="4Fe-4S ferredoxin-type" evidence="4">
    <location>
        <begin position="216"/>
        <end position="247"/>
    </location>
</feature>
<dbReference type="InterPro" id="IPR009051">
    <property type="entry name" value="Helical_ferredxn"/>
</dbReference>
<evidence type="ECO:0000259" key="4">
    <source>
        <dbReference type="PROSITE" id="PS51379"/>
    </source>
</evidence>
<keyword evidence="1" id="KW-0479">Metal-binding</keyword>
<keyword evidence="2" id="KW-0408">Iron</keyword>
<dbReference type="PROSITE" id="PS00198">
    <property type="entry name" value="4FE4S_FER_1"/>
    <property type="match status" value="1"/>
</dbReference>
<keyword evidence="3" id="KW-0411">Iron-sulfur</keyword>
<dbReference type="EMBL" id="PCWA01000010">
    <property type="protein sequence ID" value="PIQ89917.1"/>
    <property type="molecule type" value="Genomic_DNA"/>
</dbReference>
<evidence type="ECO:0000256" key="2">
    <source>
        <dbReference type="ARBA" id="ARBA00023004"/>
    </source>
</evidence>
<dbReference type="GO" id="GO:0046872">
    <property type="term" value="F:metal ion binding"/>
    <property type="evidence" value="ECO:0007669"/>
    <property type="project" value="UniProtKB-KW"/>
</dbReference>
<evidence type="ECO:0000256" key="3">
    <source>
        <dbReference type="ARBA" id="ARBA00023014"/>
    </source>
</evidence>
<dbReference type="PANTHER" id="PTHR40447:SF1">
    <property type="entry name" value="ANAEROBIC SULFITE REDUCTASE SUBUNIT A"/>
    <property type="match status" value="1"/>
</dbReference>
<evidence type="ECO:0000313" key="5">
    <source>
        <dbReference type="EMBL" id="PIQ89917.1"/>
    </source>
</evidence>
<dbReference type="GO" id="GO:0051536">
    <property type="term" value="F:iron-sulfur cluster binding"/>
    <property type="evidence" value="ECO:0007669"/>
    <property type="project" value="UniProtKB-KW"/>
</dbReference>
<sequence>MLEKYISKQNLKKLLGRVIKNSTLVAPVRPYGEVLFEDVKFADSIVFDFENALNSPKDWVLLNDEDLLETASPQKKPLVIFGARACDTKAIGLLDKFFARTFKDPAYFKKRDSILIITLACENYGRNCFCGSVDGGPYLTDGFDIQLTDIGEGYFLEAASKKAEGFIKRYSGLIKNTGAAQKKLKEDNIKNIKQPEEARFSLENVYKNIGEEKAPDAFWKDLAQRCQSCGGCLLICPACSCFYVTDKKISAKKIARMRSLDACYYEGFSRMAGGYNPVATRSLMMRRKFYHKLVQQLDEFNQAGCTGCGRCNEICPGNVNWLESIKRIDKYV</sequence>
<protein>
    <recommendedName>
        <fullName evidence="4">4Fe-4S ferredoxin-type domain-containing protein</fullName>
    </recommendedName>
</protein>
<evidence type="ECO:0000256" key="1">
    <source>
        <dbReference type="ARBA" id="ARBA00022723"/>
    </source>
</evidence>
<gene>
    <name evidence="5" type="ORF">COV72_00575</name>
</gene>
<name>A0A2H0LZV6_9BACT</name>
<dbReference type="PROSITE" id="PS51379">
    <property type="entry name" value="4FE4S_FER_2"/>
    <property type="match status" value="2"/>
</dbReference>
<organism evidence="5 6">
    <name type="scientific">Candidatus Ghiorseimicrobium undicola</name>
    <dbReference type="NCBI Taxonomy" id="1974746"/>
    <lineage>
        <taxon>Bacteria</taxon>
        <taxon>Pseudomonadati</taxon>
        <taxon>Candidatus Omnitrophota</taxon>
        <taxon>Candidatus Ghiorseimicrobium</taxon>
    </lineage>
</organism>
<evidence type="ECO:0000313" key="6">
    <source>
        <dbReference type="Proteomes" id="UP000229641"/>
    </source>
</evidence>
<dbReference type="InterPro" id="IPR017900">
    <property type="entry name" value="4Fe4S_Fe_S_CS"/>
</dbReference>
<feature type="domain" description="4Fe-4S ferredoxin-type" evidence="4">
    <location>
        <begin position="296"/>
        <end position="325"/>
    </location>
</feature>
<reference evidence="5 6" key="1">
    <citation type="submission" date="2017-09" db="EMBL/GenBank/DDBJ databases">
        <title>Depth-based differentiation of microbial function through sediment-hosted aquifers and enrichment of novel symbionts in the deep terrestrial subsurface.</title>
        <authorList>
            <person name="Probst A.J."/>
            <person name="Ladd B."/>
            <person name="Jarett J.K."/>
            <person name="Geller-Mcgrath D.E."/>
            <person name="Sieber C.M."/>
            <person name="Emerson J.B."/>
            <person name="Anantharaman K."/>
            <person name="Thomas B.C."/>
            <person name="Malmstrom R."/>
            <person name="Stieglmeier M."/>
            <person name="Klingl A."/>
            <person name="Woyke T."/>
            <person name="Ryan C.M."/>
            <person name="Banfield J.F."/>
        </authorList>
    </citation>
    <scope>NUCLEOTIDE SEQUENCE [LARGE SCALE GENOMIC DNA]</scope>
    <source>
        <strain evidence="5">CG11_big_fil_rev_8_21_14_0_20_42_13</strain>
    </source>
</reference>
<dbReference type="Proteomes" id="UP000229641">
    <property type="component" value="Unassembled WGS sequence"/>
</dbReference>
<dbReference type="SUPFAM" id="SSF46548">
    <property type="entry name" value="alpha-helical ferredoxin"/>
    <property type="match status" value="1"/>
</dbReference>
<dbReference type="Gene3D" id="1.10.1060.10">
    <property type="entry name" value="Alpha-helical ferredoxin"/>
    <property type="match status" value="1"/>
</dbReference>